<dbReference type="Pfam" id="PF00691">
    <property type="entry name" value="OmpA"/>
    <property type="match status" value="1"/>
</dbReference>
<evidence type="ECO:0000313" key="4">
    <source>
        <dbReference type="EMBL" id="MBB6522183.1"/>
    </source>
</evidence>
<keyword evidence="1 2" id="KW-0472">Membrane</keyword>
<dbReference type="RefSeq" id="WP_166846545.1">
    <property type="nucleotide sequence ID" value="NZ_JAAONY010000002.1"/>
</dbReference>
<evidence type="ECO:0000256" key="1">
    <source>
        <dbReference type="PROSITE-ProRule" id="PRU00473"/>
    </source>
</evidence>
<dbReference type="InParanoid" id="A0A7X0MW81"/>
<dbReference type="Gene3D" id="3.30.1330.60">
    <property type="entry name" value="OmpA-like domain"/>
    <property type="match status" value="1"/>
</dbReference>
<protein>
    <submittedName>
        <fullName evidence="4">Outer membrane protein OmpA-like peptidoglycan-associated protein</fullName>
    </submittedName>
</protein>
<proteinExistence type="predicted"/>
<dbReference type="InterPro" id="IPR006665">
    <property type="entry name" value="OmpA-like"/>
</dbReference>
<keyword evidence="2" id="KW-0812">Transmembrane</keyword>
<gene>
    <name evidence="4" type="ORF">HNR48_002468</name>
</gene>
<keyword evidence="5" id="KW-1185">Reference proteome</keyword>
<feature type="domain" description="OmpA-like" evidence="3">
    <location>
        <begin position="94"/>
        <end position="232"/>
    </location>
</feature>
<evidence type="ECO:0000259" key="3">
    <source>
        <dbReference type="PROSITE" id="PS51123"/>
    </source>
</evidence>
<dbReference type="PROSITE" id="PS51123">
    <property type="entry name" value="OMPA_2"/>
    <property type="match status" value="1"/>
</dbReference>
<feature type="transmembrane region" description="Helical" evidence="2">
    <location>
        <begin position="26"/>
        <end position="48"/>
    </location>
</feature>
<dbReference type="Proteomes" id="UP000528457">
    <property type="component" value="Unassembled WGS sequence"/>
</dbReference>
<dbReference type="InterPro" id="IPR036737">
    <property type="entry name" value="OmpA-like_sf"/>
</dbReference>
<name>A0A7X0MW81_9GAMM</name>
<comment type="caution">
    <text evidence="4">The sequence shown here is derived from an EMBL/GenBank/DDBJ whole genome shotgun (WGS) entry which is preliminary data.</text>
</comment>
<accession>A0A7X0MW81</accession>
<dbReference type="InterPro" id="IPR050330">
    <property type="entry name" value="Bact_OuterMem_StrucFunc"/>
</dbReference>
<dbReference type="AlphaFoldDB" id="A0A7X0MW81"/>
<dbReference type="SUPFAM" id="SSF103088">
    <property type="entry name" value="OmpA-like"/>
    <property type="match status" value="1"/>
</dbReference>
<organism evidence="4 5">
    <name type="scientific">Pseudoteredinibacter isoporae</name>
    <dbReference type="NCBI Taxonomy" id="570281"/>
    <lineage>
        <taxon>Bacteria</taxon>
        <taxon>Pseudomonadati</taxon>
        <taxon>Pseudomonadota</taxon>
        <taxon>Gammaproteobacteria</taxon>
        <taxon>Cellvibrionales</taxon>
        <taxon>Cellvibrionaceae</taxon>
        <taxon>Pseudoteredinibacter</taxon>
    </lineage>
</organism>
<dbReference type="PANTHER" id="PTHR30329">
    <property type="entry name" value="STATOR ELEMENT OF FLAGELLAR MOTOR COMPLEX"/>
    <property type="match status" value="1"/>
</dbReference>
<keyword evidence="2" id="KW-1133">Transmembrane helix</keyword>
<dbReference type="GO" id="GO:0016020">
    <property type="term" value="C:membrane"/>
    <property type="evidence" value="ECO:0007669"/>
    <property type="project" value="UniProtKB-UniRule"/>
</dbReference>
<sequence>MSDPIQKLALNQRQQSQSLEQEKDHWLTVSDLMAGLMVVFLFIAVALMRDAMVERDKIKQVAIAYRDNQLAIYQALQEEFGPNLATWNAEIDKDTLTFIFNSSEILFSEGATELSPSYQTLLDNFFPRYMRVLERFSDSISEVRIEGHTSSIWNENTSDTEAYFLNMELSQERTRSVLDYVYQLPSVVPYRSWIKGHIAAVGYSSSHPILNRFGQEDLDRSRRVTFRVMTNAETRIQQILDVN</sequence>
<evidence type="ECO:0000256" key="2">
    <source>
        <dbReference type="SAM" id="Phobius"/>
    </source>
</evidence>
<dbReference type="EMBL" id="JACHHT010000002">
    <property type="protein sequence ID" value="MBB6522183.1"/>
    <property type="molecule type" value="Genomic_DNA"/>
</dbReference>
<evidence type="ECO:0000313" key="5">
    <source>
        <dbReference type="Proteomes" id="UP000528457"/>
    </source>
</evidence>
<reference evidence="4 5" key="1">
    <citation type="submission" date="2020-08" db="EMBL/GenBank/DDBJ databases">
        <title>Genomic Encyclopedia of Type Strains, Phase IV (KMG-IV): sequencing the most valuable type-strain genomes for metagenomic binning, comparative biology and taxonomic classification.</title>
        <authorList>
            <person name="Goeker M."/>
        </authorList>
    </citation>
    <scope>NUCLEOTIDE SEQUENCE [LARGE SCALE GENOMIC DNA]</scope>
    <source>
        <strain evidence="4 5">DSM 22368</strain>
    </source>
</reference>
<dbReference type="PANTHER" id="PTHR30329:SF21">
    <property type="entry name" value="LIPOPROTEIN YIAD-RELATED"/>
    <property type="match status" value="1"/>
</dbReference>